<dbReference type="Proteomes" id="UP001319080">
    <property type="component" value="Unassembled WGS sequence"/>
</dbReference>
<keyword evidence="6" id="KW-1185">Reference proteome</keyword>
<dbReference type="PANTHER" id="PTHR43300:SF7">
    <property type="entry name" value="UDP-N-ACETYLBACILLOSAMINE N-ACETYLTRANSFERASE"/>
    <property type="match status" value="1"/>
</dbReference>
<dbReference type="RefSeq" id="WP_254085181.1">
    <property type="nucleotide sequence ID" value="NZ_JAHESE010000014.1"/>
</dbReference>
<evidence type="ECO:0000256" key="1">
    <source>
        <dbReference type="ARBA" id="ARBA00007274"/>
    </source>
</evidence>
<feature type="domain" description="PglD N-terminal" evidence="4">
    <location>
        <begin position="3"/>
        <end position="72"/>
    </location>
</feature>
<feature type="active site" description="Proton acceptor" evidence="2">
    <location>
        <position position="127"/>
    </location>
</feature>
<accession>A0AAP2GVU9</accession>
<sequence length="203" mass="21295">MTNVIIQGGGEHARVVLDCLQAQGLQVKALFDPNYSGDLWGVPQRGVYDPSFMPDARALIAIGNNGVRKRVAAITRHGYTNAVHPSVIASPRASWGEGNMILHGVIIQAQARIGNHCILNTGVRVDHDCIIDDYVHIAPGTVLCGTVTVGEGTFIGAGAVVIPGRKIGAWATIGAGAVVTRDVPDYAVAVGNPARVIKYTNVA</sequence>
<dbReference type="InterPro" id="IPR020019">
    <property type="entry name" value="AcTrfase_PglD-like"/>
</dbReference>
<dbReference type="Gene3D" id="2.160.10.10">
    <property type="entry name" value="Hexapeptide repeat proteins"/>
    <property type="match status" value="1"/>
</dbReference>
<protein>
    <submittedName>
        <fullName evidence="5">Acetyltransferase</fullName>
    </submittedName>
</protein>
<dbReference type="EMBL" id="JAHESE010000014">
    <property type="protein sequence ID" value="MBT1709602.1"/>
    <property type="molecule type" value="Genomic_DNA"/>
</dbReference>
<feature type="binding site" evidence="3">
    <location>
        <position position="136"/>
    </location>
    <ligand>
        <name>acetyl-CoA</name>
        <dbReference type="ChEBI" id="CHEBI:57288"/>
    </ligand>
</feature>
<proteinExistence type="inferred from homology"/>
<dbReference type="CDD" id="cd03360">
    <property type="entry name" value="LbH_AT_putative"/>
    <property type="match status" value="1"/>
</dbReference>
<dbReference type="Gene3D" id="3.40.50.20">
    <property type="match status" value="1"/>
</dbReference>
<evidence type="ECO:0000259" key="4">
    <source>
        <dbReference type="Pfam" id="PF17836"/>
    </source>
</evidence>
<gene>
    <name evidence="5" type="ORF">KK062_15270</name>
</gene>
<evidence type="ECO:0000256" key="3">
    <source>
        <dbReference type="PIRSR" id="PIRSR620019-2"/>
    </source>
</evidence>
<feature type="site" description="Increases basicity of active site His" evidence="2">
    <location>
        <position position="128"/>
    </location>
</feature>
<dbReference type="InterPro" id="IPR041561">
    <property type="entry name" value="PglD_N"/>
</dbReference>
<comment type="caution">
    <text evidence="5">The sequence shown here is derived from an EMBL/GenBank/DDBJ whole genome shotgun (WGS) entry which is preliminary data.</text>
</comment>
<feature type="binding site" evidence="3">
    <location>
        <position position="63"/>
    </location>
    <ligand>
        <name>substrate</name>
    </ligand>
</feature>
<dbReference type="InterPro" id="IPR001451">
    <property type="entry name" value="Hexapep"/>
</dbReference>
<evidence type="ECO:0000313" key="6">
    <source>
        <dbReference type="Proteomes" id="UP001319080"/>
    </source>
</evidence>
<dbReference type="AlphaFoldDB" id="A0AAP2GVU9"/>
<evidence type="ECO:0000256" key="2">
    <source>
        <dbReference type="PIRSR" id="PIRSR620019-1"/>
    </source>
</evidence>
<evidence type="ECO:0000313" key="5">
    <source>
        <dbReference type="EMBL" id="MBT1709602.1"/>
    </source>
</evidence>
<comment type="similarity">
    <text evidence="1">Belongs to the transferase hexapeptide repeat family.</text>
</comment>
<dbReference type="Pfam" id="PF00132">
    <property type="entry name" value="Hexapep"/>
    <property type="match status" value="2"/>
</dbReference>
<dbReference type="InterPro" id="IPR011004">
    <property type="entry name" value="Trimer_LpxA-like_sf"/>
</dbReference>
<organism evidence="5 6">
    <name type="scientific">Dawidia cretensis</name>
    <dbReference type="NCBI Taxonomy" id="2782350"/>
    <lineage>
        <taxon>Bacteria</taxon>
        <taxon>Pseudomonadati</taxon>
        <taxon>Bacteroidota</taxon>
        <taxon>Cytophagia</taxon>
        <taxon>Cytophagales</taxon>
        <taxon>Chryseotaleaceae</taxon>
        <taxon>Dawidia</taxon>
    </lineage>
</organism>
<dbReference type="PANTHER" id="PTHR43300">
    <property type="entry name" value="ACETYLTRANSFERASE"/>
    <property type="match status" value="1"/>
</dbReference>
<dbReference type="NCBIfam" id="TIGR03570">
    <property type="entry name" value="NeuD_NnaD"/>
    <property type="match status" value="1"/>
</dbReference>
<reference evidence="5 6" key="1">
    <citation type="submission" date="2021-05" db="EMBL/GenBank/DDBJ databases">
        <title>A Polyphasic approach of four new species of the genus Ohtaekwangia: Ohtaekwangia histidinii sp. nov., Ohtaekwangia cretensis sp. nov., Ohtaekwangia indiensis sp. nov., Ohtaekwangia reichenbachii sp. nov. from diverse environment.</title>
        <authorList>
            <person name="Octaviana S."/>
        </authorList>
    </citation>
    <scope>NUCLEOTIDE SEQUENCE [LARGE SCALE GENOMIC DNA]</scope>
    <source>
        <strain evidence="5 6">PWU5</strain>
    </source>
</reference>
<dbReference type="Pfam" id="PF17836">
    <property type="entry name" value="PglD_N"/>
    <property type="match status" value="1"/>
</dbReference>
<name>A0AAP2GVU9_9BACT</name>
<dbReference type="InterPro" id="IPR050179">
    <property type="entry name" value="Trans_hexapeptide_repeat"/>
</dbReference>
<dbReference type="SUPFAM" id="SSF51161">
    <property type="entry name" value="Trimeric LpxA-like enzymes"/>
    <property type="match status" value="1"/>
</dbReference>